<keyword evidence="5" id="KW-0472">Membrane</keyword>
<keyword evidence="4" id="KW-1133">Transmembrane helix</keyword>
<evidence type="ECO:0000259" key="6">
    <source>
        <dbReference type="SMART" id="SM00244"/>
    </source>
</evidence>
<dbReference type="Pfam" id="PF01145">
    <property type="entry name" value="Band_7"/>
    <property type="match status" value="1"/>
</dbReference>
<evidence type="ECO:0000256" key="4">
    <source>
        <dbReference type="ARBA" id="ARBA00022989"/>
    </source>
</evidence>
<dbReference type="PANTHER" id="PTHR42911:SF1">
    <property type="entry name" value="MODULATOR OF FTSH PROTEASE HFLC"/>
    <property type="match status" value="1"/>
</dbReference>
<gene>
    <name evidence="7" type="ORF">MNBD_GAMMA06-627</name>
</gene>
<dbReference type="InterPro" id="IPR001972">
    <property type="entry name" value="Stomatin_HflK_fam"/>
</dbReference>
<proteinExistence type="inferred from homology"/>
<accession>A0A3B0WJ71</accession>
<dbReference type="PANTHER" id="PTHR42911">
    <property type="entry name" value="MODULATOR OF FTSH PROTEASE HFLC"/>
    <property type="match status" value="1"/>
</dbReference>
<dbReference type="InterPro" id="IPR001107">
    <property type="entry name" value="Band_7"/>
</dbReference>
<reference evidence="7" key="1">
    <citation type="submission" date="2018-06" db="EMBL/GenBank/DDBJ databases">
        <authorList>
            <person name="Zhirakovskaya E."/>
        </authorList>
    </citation>
    <scope>NUCLEOTIDE SEQUENCE</scope>
</reference>
<dbReference type="SMART" id="SM00244">
    <property type="entry name" value="PHB"/>
    <property type="match status" value="1"/>
</dbReference>
<comment type="subcellular location">
    <subcellularLocation>
        <location evidence="1">Membrane</location>
    </subcellularLocation>
</comment>
<evidence type="ECO:0000256" key="3">
    <source>
        <dbReference type="ARBA" id="ARBA00022692"/>
    </source>
</evidence>
<protein>
    <submittedName>
        <fullName evidence="7">HflC protein</fullName>
    </submittedName>
</protein>
<dbReference type="CDD" id="cd03405">
    <property type="entry name" value="SPFH_HflC"/>
    <property type="match status" value="1"/>
</dbReference>
<dbReference type="EMBL" id="UOFD01000048">
    <property type="protein sequence ID" value="VAW52540.1"/>
    <property type="molecule type" value="Genomic_DNA"/>
</dbReference>
<evidence type="ECO:0000256" key="1">
    <source>
        <dbReference type="ARBA" id="ARBA00004370"/>
    </source>
</evidence>
<evidence type="ECO:0000256" key="5">
    <source>
        <dbReference type="ARBA" id="ARBA00023136"/>
    </source>
</evidence>
<dbReference type="PIRSF" id="PIRSF005651">
    <property type="entry name" value="HflC"/>
    <property type="match status" value="1"/>
</dbReference>
<comment type="similarity">
    <text evidence="2">Belongs to the band 7/mec-2 family. HflC subfamily.</text>
</comment>
<dbReference type="SUPFAM" id="SSF117892">
    <property type="entry name" value="Band 7/SPFH domain"/>
    <property type="match status" value="1"/>
</dbReference>
<name>A0A3B0WJ71_9ZZZZ</name>
<dbReference type="Gene3D" id="3.30.479.30">
    <property type="entry name" value="Band 7 domain"/>
    <property type="match status" value="1"/>
</dbReference>
<keyword evidence="3" id="KW-0812">Transmembrane</keyword>
<sequence>MLLNSLKFIVPVVGFLVWASVFTVDERQEAVLFQFGEILEADYEPGLHFKVPFINNVRKFDNRILTIDQQPERFLTKEKKDLIVDSYVKWRIIDVVQYYKTTQGDELTAGRLLYENINNGLRDEFGKRSIQEIVSGDRTQIMSLMTKQASERAKSLGIQVVDVRVKKVDYPERVSNSVYQRMRAEREREARDFRSKGHEASERIQADADRQSSILLAEAYRDSEIARGEGDARATEIYAKAFNKDREFYKFTRSLTAYQKTFSSPSDVILLEPDSEYFRYFKDSSGKMKR</sequence>
<feature type="domain" description="Band 7" evidence="6">
    <location>
        <begin position="19"/>
        <end position="182"/>
    </location>
</feature>
<dbReference type="PRINTS" id="PR00721">
    <property type="entry name" value="STOMATIN"/>
</dbReference>
<organism evidence="7">
    <name type="scientific">hydrothermal vent metagenome</name>
    <dbReference type="NCBI Taxonomy" id="652676"/>
    <lineage>
        <taxon>unclassified sequences</taxon>
        <taxon>metagenomes</taxon>
        <taxon>ecological metagenomes</taxon>
    </lineage>
</organism>
<evidence type="ECO:0000313" key="7">
    <source>
        <dbReference type="EMBL" id="VAW52540.1"/>
    </source>
</evidence>
<dbReference type="GO" id="GO:0016020">
    <property type="term" value="C:membrane"/>
    <property type="evidence" value="ECO:0007669"/>
    <property type="project" value="UniProtKB-SubCell"/>
</dbReference>
<dbReference type="InterPro" id="IPR010200">
    <property type="entry name" value="HflC"/>
</dbReference>
<dbReference type="AlphaFoldDB" id="A0A3B0WJ71"/>
<dbReference type="NCBIfam" id="TIGR01932">
    <property type="entry name" value="hflC"/>
    <property type="match status" value="2"/>
</dbReference>
<evidence type="ECO:0000256" key="2">
    <source>
        <dbReference type="ARBA" id="ARBA00007862"/>
    </source>
</evidence>
<dbReference type="InterPro" id="IPR036013">
    <property type="entry name" value="Band_7/SPFH_dom_sf"/>
</dbReference>